<feature type="transmembrane region" description="Helical" evidence="1">
    <location>
        <begin position="61"/>
        <end position="78"/>
    </location>
</feature>
<organism evidence="2 3">
    <name type="scientific">Microbulbifer aestuariivivens</name>
    <dbReference type="NCBI Taxonomy" id="1908308"/>
    <lineage>
        <taxon>Bacteria</taxon>
        <taxon>Pseudomonadati</taxon>
        <taxon>Pseudomonadota</taxon>
        <taxon>Gammaproteobacteria</taxon>
        <taxon>Cellvibrionales</taxon>
        <taxon>Microbulbiferaceae</taxon>
        <taxon>Microbulbifer</taxon>
    </lineage>
</organism>
<accession>A0ABP9WPW0</accession>
<gene>
    <name evidence="2" type="ORF">Maes01_00799</name>
</gene>
<keyword evidence="1" id="KW-0812">Transmembrane</keyword>
<keyword evidence="1" id="KW-1133">Transmembrane helix</keyword>
<protein>
    <submittedName>
        <fullName evidence="2">Uncharacterized protein</fullName>
    </submittedName>
</protein>
<dbReference type="Proteomes" id="UP001408594">
    <property type="component" value="Unassembled WGS sequence"/>
</dbReference>
<name>A0ABP9WPW0_9GAMM</name>
<keyword evidence="3" id="KW-1185">Reference proteome</keyword>
<reference evidence="2 3" key="1">
    <citation type="submission" date="2024-02" db="EMBL/GenBank/DDBJ databases">
        <title>Microbulbifer aestuariivivens NBRC 112533.</title>
        <authorList>
            <person name="Ichikawa N."/>
            <person name="Katano-Makiyama Y."/>
            <person name="Hidaka K."/>
        </authorList>
    </citation>
    <scope>NUCLEOTIDE SEQUENCE [LARGE SCALE GENOMIC DNA]</scope>
    <source>
        <strain evidence="2 3">NBRC 112533</strain>
    </source>
</reference>
<evidence type="ECO:0000313" key="2">
    <source>
        <dbReference type="EMBL" id="GAA5524245.1"/>
    </source>
</evidence>
<comment type="caution">
    <text evidence="2">The sequence shown here is derived from an EMBL/GenBank/DDBJ whole genome shotgun (WGS) entry which is preliminary data.</text>
</comment>
<evidence type="ECO:0000256" key="1">
    <source>
        <dbReference type="SAM" id="Phobius"/>
    </source>
</evidence>
<feature type="transmembrane region" description="Helical" evidence="1">
    <location>
        <begin position="38"/>
        <end position="55"/>
    </location>
</feature>
<sequence>MLCISSRLPLGYRSILAEKQNDRGKQNGKFEMSTHKRWLLVLMCLLGAISCYIYGLPQGSGVFLALGMLFEAGFWVGASRRRRESGEQAE</sequence>
<keyword evidence="1" id="KW-0472">Membrane</keyword>
<proteinExistence type="predicted"/>
<evidence type="ECO:0000313" key="3">
    <source>
        <dbReference type="Proteomes" id="UP001408594"/>
    </source>
</evidence>
<dbReference type="EMBL" id="BAABRT010000004">
    <property type="protein sequence ID" value="GAA5524245.1"/>
    <property type="molecule type" value="Genomic_DNA"/>
</dbReference>